<dbReference type="CDD" id="cd02440">
    <property type="entry name" value="AdoMet_MTases"/>
    <property type="match status" value="1"/>
</dbReference>
<dbReference type="KEGG" id="dpx:DAPPUDRAFT_111399"/>
<dbReference type="PANTHER" id="PTHR11265:SF0">
    <property type="entry name" value="12S RRNA N4-METHYLCYTIDINE METHYLTRANSFERASE"/>
    <property type="match status" value="1"/>
</dbReference>
<dbReference type="Pfam" id="PF01795">
    <property type="entry name" value="Methyltransf_5"/>
    <property type="match status" value="1"/>
</dbReference>
<protein>
    <submittedName>
        <fullName evidence="5">Uncharacterized protein</fullName>
    </submittedName>
</protein>
<dbReference type="PANTHER" id="PTHR11265">
    <property type="entry name" value="S-ADENOSYL-METHYLTRANSFERASE MRAW"/>
    <property type="match status" value="1"/>
</dbReference>
<keyword evidence="3" id="KW-0808">Transferase</keyword>
<organism evidence="5 6">
    <name type="scientific">Daphnia pulex</name>
    <name type="common">Water flea</name>
    <dbReference type="NCBI Taxonomy" id="6669"/>
    <lineage>
        <taxon>Eukaryota</taxon>
        <taxon>Metazoa</taxon>
        <taxon>Ecdysozoa</taxon>
        <taxon>Arthropoda</taxon>
        <taxon>Crustacea</taxon>
        <taxon>Branchiopoda</taxon>
        <taxon>Diplostraca</taxon>
        <taxon>Cladocera</taxon>
        <taxon>Anomopoda</taxon>
        <taxon>Daphniidae</taxon>
        <taxon>Daphnia</taxon>
    </lineage>
</organism>
<dbReference type="PhylomeDB" id="E9H915"/>
<keyword evidence="6" id="KW-1185">Reference proteome</keyword>
<dbReference type="SUPFAM" id="SSF81799">
    <property type="entry name" value="Putative methyltransferase TM0872, insert domain"/>
    <property type="match status" value="1"/>
</dbReference>
<dbReference type="InterPro" id="IPR023397">
    <property type="entry name" value="SAM-dep_MeTrfase_MraW_recog"/>
</dbReference>
<evidence type="ECO:0000313" key="6">
    <source>
        <dbReference type="Proteomes" id="UP000000305"/>
    </source>
</evidence>
<dbReference type="eggNOG" id="KOG2782">
    <property type="taxonomic scope" value="Eukaryota"/>
</dbReference>
<evidence type="ECO:0000256" key="2">
    <source>
        <dbReference type="ARBA" id="ARBA00022603"/>
    </source>
</evidence>
<dbReference type="STRING" id="6669.E9H915"/>
<proteinExistence type="inferred from homology"/>
<dbReference type="GO" id="GO:0071424">
    <property type="term" value="F:rRNA (cytosine-N4-)-methyltransferase activity"/>
    <property type="evidence" value="ECO:0000318"/>
    <property type="project" value="GO_Central"/>
</dbReference>
<dbReference type="EMBL" id="GL732607">
    <property type="protein sequence ID" value="EFX71708.1"/>
    <property type="molecule type" value="Genomic_DNA"/>
</dbReference>
<name>E9H915_DAPPU</name>
<comment type="similarity">
    <text evidence="1">Belongs to the methyltransferase superfamily. RsmH family.</text>
</comment>
<dbReference type="PIRSF" id="PIRSF004486">
    <property type="entry name" value="MraW"/>
    <property type="match status" value="1"/>
</dbReference>
<dbReference type="Gene3D" id="3.40.50.150">
    <property type="entry name" value="Vaccinia Virus protein VP39"/>
    <property type="match status" value="1"/>
</dbReference>
<gene>
    <name evidence="5" type="ORF">DAPPUDRAFT_111399</name>
</gene>
<dbReference type="SUPFAM" id="SSF53335">
    <property type="entry name" value="S-adenosyl-L-methionine-dependent methyltransferases"/>
    <property type="match status" value="1"/>
</dbReference>
<dbReference type="Gene3D" id="1.10.150.170">
    <property type="entry name" value="Putative methyltransferase TM0872, insert domain"/>
    <property type="match status" value="1"/>
</dbReference>
<dbReference type="NCBIfam" id="TIGR00006">
    <property type="entry name" value="16S rRNA (cytosine(1402)-N(4))-methyltransferase RsmH"/>
    <property type="match status" value="1"/>
</dbReference>
<dbReference type="HAMAP" id="MF_01007">
    <property type="entry name" value="16SrRNA_methyltr_H"/>
    <property type="match status" value="1"/>
</dbReference>
<dbReference type="AlphaFoldDB" id="E9H915"/>
<dbReference type="InterPro" id="IPR002903">
    <property type="entry name" value="RsmH"/>
</dbReference>
<dbReference type="GO" id="GO:0070475">
    <property type="term" value="P:rRNA base methylation"/>
    <property type="evidence" value="ECO:0000318"/>
    <property type="project" value="GO_Central"/>
</dbReference>
<evidence type="ECO:0000313" key="5">
    <source>
        <dbReference type="EMBL" id="EFX71708.1"/>
    </source>
</evidence>
<dbReference type="OrthoDB" id="6356893at2759"/>
<dbReference type="InParanoid" id="E9H915"/>
<dbReference type="Proteomes" id="UP000000305">
    <property type="component" value="Unassembled WGS sequence"/>
</dbReference>
<reference evidence="5 6" key="1">
    <citation type="journal article" date="2011" name="Science">
        <title>The ecoresponsive genome of Daphnia pulex.</title>
        <authorList>
            <person name="Colbourne J.K."/>
            <person name="Pfrender M.E."/>
            <person name="Gilbert D."/>
            <person name="Thomas W.K."/>
            <person name="Tucker A."/>
            <person name="Oakley T.H."/>
            <person name="Tokishita S."/>
            <person name="Aerts A."/>
            <person name="Arnold G.J."/>
            <person name="Basu M.K."/>
            <person name="Bauer D.J."/>
            <person name="Caceres C.E."/>
            <person name="Carmel L."/>
            <person name="Casola C."/>
            <person name="Choi J.H."/>
            <person name="Detter J.C."/>
            <person name="Dong Q."/>
            <person name="Dusheyko S."/>
            <person name="Eads B.D."/>
            <person name="Frohlich T."/>
            <person name="Geiler-Samerotte K.A."/>
            <person name="Gerlach D."/>
            <person name="Hatcher P."/>
            <person name="Jogdeo S."/>
            <person name="Krijgsveld J."/>
            <person name="Kriventseva E.V."/>
            <person name="Kultz D."/>
            <person name="Laforsch C."/>
            <person name="Lindquist E."/>
            <person name="Lopez J."/>
            <person name="Manak J.R."/>
            <person name="Muller J."/>
            <person name="Pangilinan J."/>
            <person name="Patwardhan R.P."/>
            <person name="Pitluck S."/>
            <person name="Pritham E.J."/>
            <person name="Rechtsteiner A."/>
            <person name="Rho M."/>
            <person name="Rogozin I.B."/>
            <person name="Sakarya O."/>
            <person name="Salamov A."/>
            <person name="Schaack S."/>
            <person name="Shapiro H."/>
            <person name="Shiga Y."/>
            <person name="Skalitzky C."/>
            <person name="Smith Z."/>
            <person name="Souvorov A."/>
            <person name="Sung W."/>
            <person name="Tang Z."/>
            <person name="Tsuchiya D."/>
            <person name="Tu H."/>
            <person name="Vos H."/>
            <person name="Wang M."/>
            <person name="Wolf Y.I."/>
            <person name="Yamagata H."/>
            <person name="Yamada T."/>
            <person name="Ye Y."/>
            <person name="Shaw J.R."/>
            <person name="Andrews J."/>
            <person name="Crease T.J."/>
            <person name="Tang H."/>
            <person name="Lucas S.M."/>
            <person name="Robertson H.M."/>
            <person name="Bork P."/>
            <person name="Koonin E.V."/>
            <person name="Zdobnov E.M."/>
            <person name="Grigoriev I.V."/>
            <person name="Lynch M."/>
            <person name="Boore J.L."/>
        </authorList>
    </citation>
    <scope>NUCLEOTIDE SEQUENCE [LARGE SCALE GENOMIC DNA]</scope>
</reference>
<evidence type="ECO:0000256" key="3">
    <source>
        <dbReference type="ARBA" id="ARBA00022679"/>
    </source>
</evidence>
<dbReference type="HOGENOM" id="CLU_038422_1_0_1"/>
<evidence type="ECO:0000256" key="1">
    <source>
        <dbReference type="ARBA" id="ARBA00010396"/>
    </source>
</evidence>
<keyword evidence="4" id="KW-0949">S-adenosyl-L-methionine</keyword>
<evidence type="ECO:0000256" key="4">
    <source>
        <dbReference type="ARBA" id="ARBA00022691"/>
    </source>
</evidence>
<keyword evidence="2" id="KW-0489">Methyltransferase</keyword>
<dbReference type="InterPro" id="IPR029063">
    <property type="entry name" value="SAM-dependent_MTases_sf"/>
</dbReference>
<sequence length="322" mass="36604">MHKEVLEMFQPQQNQKFLDLTFGAGGHTRKLLSSARNITVYTLDRDPLAYELAIQLASETTNGQVVPLLGKFSDLPQLLSNPETCNFFDGILVDCGCSSMQFDTRERGFSLSKNGPLDMRMDQNRLENQPSAKDILANIDEDSLSRVLKVYGEEKQAKKIARAIIEARYLFKSLQTTHELAQLIESTCGLSTRTDKLQRPSHVATKTFQALRILVNDELNELEFAVRYAHRTLKIGGKLVTITFHSLEDRIVKEHLHGFDYSAKSEEIYKNYGRQLDPLLPLADMERKWESINKHVLVPSDEEVNGNPRSRSAKLRAAIKIR</sequence>
<dbReference type="FunCoup" id="E9H915">
    <property type="interactions" value="627"/>
</dbReference>
<dbReference type="OMA" id="NPAKRTF"/>
<accession>E9H915</accession>